<gene>
    <name evidence="11" type="ordered locus">AciPR4_3520</name>
</gene>
<dbReference type="RefSeq" id="WP_013570003.1">
    <property type="nucleotide sequence ID" value="NC_014963.1"/>
</dbReference>
<dbReference type="SUPFAM" id="SSF56784">
    <property type="entry name" value="HAD-like"/>
    <property type="match status" value="1"/>
</dbReference>
<evidence type="ECO:0000256" key="10">
    <source>
        <dbReference type="PIRSR" id="PIRSR004682-4"/>
    </source>
</evidence>
<evidence type="ECO:0000256" key="3">
    <source>
        <dbReference type="ARBA" id="ARBA00022723"/>
    </source>
</evidence>
<dbReference type="InterPro" id="IPR036412">
    <property type="entry name" value="HAD-like_sf"/>
</dbReference>
<dbReference type="InterPro" id="IPR006543">
    <property type="entry name" value="Histidinol-phos"/>
</dbReference>
<keyword evidence="4 7" id="KW-0378">Hydrolase</keyword>
<dbReference type="STRING" id="401053.AciPR4_3520"/>
<keyword evidence="3 10" id="KW-0479">Metal-binding</keyword>
<keyword evidence="5 7" id="KW-0119">Carbohydrate metabolism</keyword>
<evidence type="ECO:0000313" key="12">
    <source>
        <dbReference type="Proteomes" id="UP000006844"/>
    </source>
</evidence>
<dbReference type="HOGENOM" id="CLU_085077_3_0_0"/>
<feature type="site" description="Contributes to substrate recognition" evidence="9">
    <location>
        <position position="107"/>
    </location>
</feature>
<protein>
    <recommendedName>
        <fullName evidence="6 7">D,D-heptose 1,7-bisphosphate phosphatase</fullName>
        <ecNumber evidence="7">3.1.3.-</ecNumber>
    </recommendedName>
</protein>
<dbReference type="InterPro" id="IPR006549">
    <property type="entry name" value="HAD-SF_hydro_IIIA"/>
</dbReference>
<sequence length="194" mass="21440">MRPALFLDRDGVINEEVGFLHRPEEVRFVPGIFELIRQARSRDYAIIVITNQSGIGRGLYSEEQFQALMRHMRSLLAAEDADVDAVYFSPFHPVHGLNEYKRDTDCRKPGPGMLLQAAREYDLDLSRSALIGDRCSDLAAGAAAGVPLLILLDGTEVSPCEQENLSKYLRAQSLEVAAFQLGFQSAPPTSSTIT</sequence>
<feature type="active site" description="Proton donor" evidence="8">
    <location>
        <position position="10"/>
    </location>
</feature>
<dbReference type="GO" id="GO:0046872">
    <property type="term" value="F:metal ion binding"/>
    <property type="evidence" value="ECO:0007669"/>
    <property type="project" value="UniProtKB-KW"/>
</dbReference>
<evidence type="ECO:0000256" key="5">
    <source>
        <dbReference type="ARBA" id="ARBA00023277"/>
    </source>
</evidence>
<evidence type="ECO:0000256" key="6">
    <source>
        <dbReference type="ARBA" id="ARBA00031828"/>
    </source>
</evidence>
<evidence type="ECO:0000256" key="7">
    <source>
        <dbReference type="PIRNR" id="PIRNR004682"/>
    </source>
</evidence>
<reference evidence="11 12" key="1">
    <citation type="journal article" date="2012" name="Stand. Genomic Sci.">
        <title>Complete genome sequence of Terriglobus saanensis type strain SP1PR4(T), an Acidobacteria from tundra soil.</title>
        <authorList>
            <person name="Rawat S.R."/>
            <person name="Mannisto M.K."/>
            <person name="Starovoytov V."/>
            <person name="Goodwin L."/>
            <person name="Nolan M."/>
            <person name="Hauser L."/>
            <person name="Land M."/>
            <person name="Davenport K.W."/>
            <person name="Woyke T."/>
            <person name="Haggblom M.M."/>
        </authorList>
    </citation>
    <scope>NUCLEOTIDE SEQUENCE</scope>
    <source>
        <strain evidence="12">ATCC BAA-1853 / DSM 23119 / SP1PR4</strain>
    </source>
</reference>
<proteinExistence type="inferred from homology"/>
<organism evidence="11 12">
    <name type="scientific">Terriglobus saanensis (strain ATCC BAA-1853 / DSM 23119 / SP1PR4)</name>
    <dbReference type="NCBI Taxonomy" id="401053"/>
    <lineage>
        <taxon>Bacteria</taxon>
        <taxon>Pseudomonadati</taxon>
        <taxon>Acidobacteriota</taxon>
        <taxon>Terriglobia</taxon>
        <taxon>Terriglobales</taxon>
        <taxon>Acidobacteriaceae</taxon>
        <taxon>Terriglobus</taxon>
    </lineage>
</organism>
<feature type="site" description="Stabilizes the phosphoryl group" evidence="9">
    <location>
        <position position="50"/>
    </location>
</feature>
<dbReference type="GO" id="GO:0005975">
    <property type="term" value="P:carbohydrate metabolic process"/>
    <property type="evidence" value="ECO:0007669"/>
    <property type="project" value="InterPro"/>
</dbReference>
<evidence type="ECO:0000256" key="9">
    <source>
        <dbReference type="PIRSR" id="PIRSR004682-3"/>
    </source>
</evidence>
<dbReference type="NCBIfam" id="TIGR00213">
    <property type="entry name" value="GmhB_yaeD"/>
    <property type="match status" value="1"/>
</dbReference>
<dbReference type="InterPro" id="IPR004446">
    <property type="entry name" value="Heptose_bisP_phosphatase"/>
</dbReference>
<dbReference type="KEGG" id="tsa:AciPR4_3520"/>
<keyword evidence="10" id="KW-0460">Magnesium</keyword>
<dbReference type="NCBIfam" id="TIGR01656">
    <property type="entry name" value="Histidinol-ppas"/>
    <property type="match status" value="1"/>
</dbReference>
<evidence type="ECO:0000256" key="4">
    <source>
        <dbReference type="ARBA" id="ARBA00022801"/>
    </source>
</evidence>
<dbReference type="Proteomes" id="UP000006844">
    <property type="component" value="Chromosome"/>
</dbReference>
<dbReference type="NCBIfam" id="TIGR01662">
    <property type="entry name" value="HAD-SF-IIIA"/>
    <property type="match status" value="1"/>
</dbReference>
<dbReference type="EC" id="3.1.3.-" evidence="7"/>
<keyword evidence="2 7" id="KW-0963">Cytoplasm</keyword>
<feature type="binding site" evidence="10">
    <location>
        <position position="8"/>
    </location>
    <ligand>
        <name>Mg(2+)</name>
        <dbReference type="ChEBI" id="CHEBI:18420"/>
    </ligand>
</feature>
<dbReference type="CDD" id="cd07503">
    <property type="entry name" value="HAD_HisB-N"/>
    <property type="match status" value="1"/>
</dbReference>
<keyword evidence="10" id="KW-0862">Zinc</keyword>
<dbReference type="OrthoDB" id="9801899at2"/>
<feature type="binding site" evidence="10">
    <location>
        <position position="133"/>
    </location>
    <ligand>
        <name>Mg(2+)</name>
        <dbReference type="ChEBI" id="CHEBI:18420"/>
    </ligand>
</feature>
<dbReference type="eggNOG" id="COG0241">
    <property type="taxonomic scope" value="Bacteria"/>
</dbReference>
<evidence type="ECO:0000256" key="2">
    <source>
        <dbReference type="ARBA" id="ARBA00022490"/>
    </source>
</evidence>
<evidence type="ECO:0000256" key="1">
    <source>
        <dbReference type="ARBA" id="ARBA00004496"/>
    </source>
</evidence>
<comment type="similarity">
    <text evidence="7">Belongs to the gmhB family.</text>
</comment>
<feature type="binding site" evidence="10">
    <location>
        <position position="10"/>
    </location>
    <ligand>
        <name>Mg(2+)</name>
        <dbReference type="ChEBI" id="CHEBI:18420"/>
    </ligand>
</feature>
<dbReference type="GO" id="GO:0005737">
    <property type="term" value="C:cytoplasm"/>
    <property type="evidence" value="ECO:0007669"/>
    <property type="project" value="UniProtKB-SubCell"/>
</dbReference>
<dbReference type="PIRSF" id="PIRSF004682">
    <property type="entry name" value="GmhB"/>
    <property type="match status" value="1"/>
</dbReference>
<dbReference type="PANTHER" id="PTHR42891">
    <property type="entry name" value="D-GLYCERO-BETA-D-MANNO-HEPTOSE-1,7-BISPHOSPHATE 7-PHOSPHATASE"/>
    <property type="match status" value="1"/>
</dbReference>
<evidence type="ECO:0000313" key="11">
    <source>
        <dbReference type="EMBL" id="ADV84273.1"/>
    </source>
</evidence>
<dbReference type="AlphaFoldDB" id="E8UYQ7"/>
<dbReference type="PANTHER" id="PTHR42891:SF1">
    <property type="entry name" value="D-GLYCERO-BETA-D-MANNO-HEPTOSE-1,7-BISPHOSPHATE 7-PHOSPHATASE"/>
    <property type="match status" value="1"/>
</dbReference>
<comment type="subcellular location">
    <subcellularLocation>
        <location evidence="1 7">Cytoplasm</location>
    </subcellularLocation>
</comment>
<dbReference type="Pfam" id="PF13242">
    <property type="entry name" value="Hydrolase_like"/>
    <property type="match status" value="1"/>
</dbReference>
<comment type="cofactor">
    <cofactor evidence="10">
        <name>Mg(2+)</name>
        <dbReference type="ChEBI" id="CHEBI:18420"/>
    </cofactor>
</comment>
<feature type="active site" description="Nucleophile" evidence="8">
    <location>
        <position position="8"/>
    </location>
</feature>
<dbReference type="Gene3D" id="3.40.50.1000">
    <property type="entry name" value="HAD superfamily/HAD-like"/>
    <property type="match status" value="1"/>
</dbReference>
<feature type="binding site" evidence="10">
    <location>
        <position position="106"/>
    </location>
    <ligand>
        <name>Zn(2+)</name>
        <dbReference type="ChEBI" id="CHEBI:29105"/>
    </ligand>
</feature>
<feature type="site" description="Stabilizes the phosphoryl group" evidence="9">
    <location>
        <position position="108"/>
    </location>
</feature>
<keyword evidence="12" id="KW-1185">Reference proteome</keyword>
<dbReference type="GO" id="GO:0016791">
    <property type="term" value="F:phosphatase activity"/>
    <property type="evidence" value="ECO:0007669"/>
    <property type="project" value="InterPro"/>
</dbReference>
<comment type="cofactor">
    <cofactor evidence="10">
        <name>Zn(2+)</name>
        <dbReference type="ChEBI" id="CHEBI:29105"/>
    </cofactor>
</comment>
<evidence type="ECO:0000256" key="8">
    <source>
        <dbReference type="PIRSR" id="PIRSR004682-1"/>
    </source>
</evidence>
<dbReference type="EMBL" id="CP002467">
    <property type="protein sequence ID" value="ADV84273.1"/>
    <property type="molecule type" value="Genomic_DNA"/>
</dbReference>
<dbReference type="InterPro" id="IPR023214">
    <property type="entry name" value="HAD_sf"/>
</dbReference>
<accession>E8UYQ7</accession>
<name>E8UYQ7_TERSS</name>